<dbReference type="OMA" id="HDYDSID"/>
<dbReference type="InterPro" id="IPR036691">
    <property type="entry name" value="Endo/exonu/phosph_ase_sf"/>
</dbReference>
<dbReference type="Proteomes" id="UP000001593">
    <property type="component" value="Unassembled WGS sequence"/>
</dbReference>
<dbReference type="KEGG" id="nve:5515358"/>
<dbReference type="GO" id="GO:0097546">
    <property type="term" value="C:ciliary base"/>
    <property type="evidence" value="ECO:0000318"/>
    <property type="project" value="GO_Central"/>
</dbReference>
<dbReference type="SMART" id="SM00128">
    <property type="entry name" value="IPPc"/>
    <property type="match status" value="1"/>
</dbReference>
<sequence length="359" mass="41559">MRNKNFLREEMEKYFPDHKVGVFVATWNMHEEKEVPGFLDDFLLPENVDFLQDIYVIGLQESTSSRSEWEIRLQETLGPSHVLMHSCSFGVLHLAIFVRRELVWFCSAVTQESIATRPGHMIKTKGGLAVGFSLFGTSFLFINSHLTSDEGKARDRVNDYNKIRKSLNLQGEEKPWVDNSPDVTDRFDRVFWLGDFNFRVDMERTEVDKLIATYQEQESPDYKELLKKDQLSRLMSKEEVFIGFSEHPISFAPTYKLDIQTDDYDTSSKMRVPSWTDRVLYKSRTENTVNVVRYDACTSVKTSDHRPVFGIYEVTLKPCKESVSMTGGQFVRDVYIEACRRRSTATSKTQHDSSVCVIL</sequence>
<protein>
    <recommendedName>
        <fullName evidence="1">Inositol polyphosphate-related phosphatase domain-containing protein</fullName>
    </recommendedName>
</protein>
<dbReference type="GO" id="GO:0007605">
    <property type="term" value="P:sensory perception of sound"/>
    <property type="evidence" value="ECO:0000318"/>
    <property type="project" value="GO_Central"/>
</dbReference>
<dbReference type="Gene3D" id="3.60.10.10">
    <property type="entry name" value="Endonuclease/exonuclease/phosphatase"/>
    <property type="match status" value="1"/>
</dbReference>
<accession>A7RYV8</accession>
<dbReference type="CDD" id="cd09095">
    <property type="entry name" value="INPP5c_INPP5E-like"/>
    <property type="match status" value="1"/>
</dbReference>
<proteinExistence type="predicted"/>
<dbReference type="OrthoDB" id="2248459at2759"/>
<dbReference type="GO" id="GO:0061512">
    <property type="term" value="P:protein localization to cilium"/>
    <property type="evidence" value="ECO:0000318"/>
    <property type="project" value="GO_Central"/>
</dbReference>
<feature type="domain" description="Inositol polyphosphate-related phosphatase" evidence="1">
    <location>
        <begin position="18"/>
        <end position="320"/>
    </location>
</feature>
<evidence type="ECO:0000259" key="1">
    <source>
        <dbReference type="SMART" id="SM00128"/>
    </source>
</evidence>
<reference evidence="2 3" key="1">
    <citation type="journal article" date="2007" name="Science">
        <title>Sea anemone genome reveals ancestral eumetazoan gene repertoire and genomic organization.</title>
        <authorList>
            <person name="Putnam N.H."/>
            <person name="Srivastava M."/>
            <person name="Hellsten U."/>
            <person name="Dirks B."/>
            <person name="Chapman J."/>
            <person name="Salamov A."/>
            <person name="Terry A."/>
            <person name="Shapiro H."/>
            <person name="Lindquist E."/>
            <person name="Kapitonov V.V."/>
            <person name="Jurka J."/>
            <person name="Genikhovich G."/>
            <person name="Grigoriev I.V."/>
            <person name="Lucas S.M."/>
            <person name="Steele R.E."/>
            <person name="Finnerty J.R."/>
            <person name="Technau U."/>
            <person name="Martindale M.Q."/>
            <person name="Rokhsar D.S."/>
        </authorList>
    </citation>
    <scope>NUCLEOTIDE SEQUENCE [LARGE SCALE GENOMIC DNA]</scope>
    <source>
        <strain evidence="3">CH2 X CH6</strain>
    </source>
</reference>
<dbReference type="Pfam" id="PF22669">
    <property type="entry name" value="Exo_endo_phos2"/>
    <property type="match status" value="1"/>
</dbReference>
<name>A7RYV8_NEMVE</name>
<dbReference type="PANTHER" id="PTHR47039">
    <property type="entry name" value="INOSITOL POLYPHOSPHATE 5-PHOSPHATASE E"/>
    <property type="match status" value="1"/>
</dbReference>
<dbReference type="EMBL" id="DS469554">
    <property type="protein sequence ID" value="EDO43425.1"/>
    <property type="molecule type" value="Genomic_DNA"/>
</dbReference>
<dbReference type="PANTHER" id="PTHR47039:SF1">
    <property type="entry name" value="INOSITOL POLYPHOSPHATE 5-PHOSPHATASE E"/>
    <property type="match status" value="1"/>
</dbReference>
<gene>
    <name evidence="2" type="ORF">NEMVEDRAFT_v1g164307</name>
</gene>
<dbReference type="AlphaFoldDB" id="A7RYV8"/>
<dbReference type="InParanoid" id="A7RYV8"/>
<dbReference type="STRING" id="45351.A7RYV8"/>
<dbReference type="InterPro" id="IPR053321">
    <property type="entry name" value="IPP-5-Phosphatase_Type_IV"/>
</dbReference>
<dbReference type="PhylomeDB" id="A7RYV8"/>
<dbReference type="eggNOG" id="KOG0565">
    <property type="taxonomic scope" value="Eukaryota"/>
</dbReference>
<dbReference type="GO" id="GO:0016791">
    <property type="term" value="F:phosphatase activity"/>
    <property type="evidence" value="ECO:0007669"/>
    <property type="project" value="InterPro"/>
</dbReference>
<evidence type="ECO:0000313" key="3">
    <source>
        <dbReference type="Proteomes" id="UP000001593"/>
    </source>
</evidence>
<dbReference type="SUPFAM" id="SSF56219">
    <property type="entry name" value="DNase I-like"/>
    <property type="match status" value="1"/>
</dbReference>
<organism evidence="2 3">
    <name type="scientific">Nematostella vectensis</name>
    <name type="common">Starlet sea anemone</name>
    <dbReference type="NCBI Taxonomy" id="45351"/>
    <lineage>
        <taxon>Eukaryota</taxon>
        <taxon>Metazoa</taxon>
        <taxon>Cnidaria</taxon>
        <taxon>Anthozoa</taxon>
        <taxon>Hexacorallia</taxon>
        <taxon>Actiniaria</taxon>
        <taxon>Edwardsiidae</taxon>
        <taxon>Nematostella</taxon>
    </lineage>
</organism>
<evidence type="ECO:0000313" key="2">
    <source>
        <dbReference type="EMBL" id="EDO43425.1"/>
    </source>
</evidence>
<dbReference type="HOGENOM" id="CLU_011711_5_5_1"/>
<dbReference type="InterPro" id="IPR000300">
    <property type="entry name" value="IPPc"/>
</dbReference>
<keyword evidence="3" id="KW-1185">Reference proteome</keyword>
<dbReference type="GO" id="GO:0046856">
    <property type="term" value="P:phosphatidylinositol dephosphorylation"/>
    <property type="evidence" value="ECO:0007669"/>
    <property type="project" value="InterPro"/>
</dbReference>